<comment type="subcellular location">
    <subcellularLocation>
        <location evidence="1">Nucleus</location>
    </subcellularLocation>
</comment>
<evidence type="ECO:0000256" key="5">
    <source>
        <dbReference type="ARBA" id="ARBA00022771"/>
    </source>
</evidence>
<evidence type="ECO:0000256" key="7">
    <source>
        <dbReference type="ARBA" id="ARBA00023242"/>
    </source>
</evidence>
<name>A0A409VL53_9AGAR</name>
<evidence type="ECO:0000313" key="13">
    <source>
        <dbReference type="EMBL" id="PPQ66946.1"/>
    </source>
</evidence>
<organism evidence="13 14">
    <name type="scientific">Gymnopilus dilepis</name>
    <dbReference type="NCBI Taxonomy" id="231916"/>
    <lineage>
        <taxon>Eukaryota</taxon>
        <taxon>Fungi</taxon>
        <taxon>Dikarya</taxon>
        <taxon>Basidiomycota</taxon>
        <taxon>Agaricomycotina</taxon>
        <taxon>Agaricomycetes</taxon>
        <taxon>Agaricomycetidae</taxon>
        <taxon>Agaricales</taxon>
        <taxon>Agaricineae</taxon>
        <taxon>Hymenogastraceae</taxon>
        <taxon>Gymnopilus</taxon>
    </lineage>
</organism>
<dbReference type="EMBL" id="NHYE01005617">
    <property type="protein sequence ID" value="PPQ66946.1"/>
    <property type="molecule type" value="Genomic_DNA"/>
</dbReference>
<evidence type="ECO:0000256" key="8">
    <source>
        <dbReference type="ARBA" id="ARBA00023306"/>
    </source>
</evidence>
<dbReference type="PANTHER" id="PTHR45884">
    <property type="entry name" value="N-ACETYLTRANSFERASE ECO"/>
    <property type="match status" value="1"/>
</dbReference>
<evidence type="ECO:0000256" key="4">
    <source>
        <dbReference type="ARBA" id="ARBA00022723"/>
    </source>
</evidence>
<evidence type="ECO:0000256" key="1">
    <source>
        <dbReference type="ARBA" id="ARBA00004123"/>
    </source>
</evidence>
<dbReference type="Proteomes" id="UP000284706">
    <property type="component" value="Unassembled WGS sequence"/>
</dbReference>
<feature type="compositionally biased region" description="Low complexity" evidence="10">
    <location>
        <begin position="20"/>
        <end position="36"/>
    </location>
</feature>
<dbReference type="InterPro" id="IPR028009">
    <property type="entry name" value="ESCO_Acetyltransf_dom"/>
</dbReference>
<keyword evidence="4" id="KW-0479">Metal-binding</keyword>
<dbReference type="InterPro" id="IPR028005">
    <property type="entry name" value="AcTrfase_ESCO_Znf_dom"/>
</dbReference>
<comment type="similarity">
    <text evidence="2">Belongs to the acetyltransferase family. ECO subfamily.</text>
</comment>
<feature type="region of interest" description="Disordered" evidence="10">
    <location>
        <begin position="1"/>
        <end position="43"/>
    </location>
</feature>
<keyword evidence="8" id="KW-0131">Cell cycle</keyword>
<dbReference type="GO" id="GO:0008270">
    <property type="term" value="F:zinc ion binding"/>
    <property type="evidence" value="ECO:0007669"/>
    <property type="project" value="UniProtKB-KW"/>
</dbReference>
<gene>
    <name evidence="13" type="ORF">CVT26_009977</name>
</gene>
<keyword evidence="9" id="KW-0012">Acyltransferase</keyword>
<feature type="region of interest" description="Disordered" evidence="10">
    <location>
        <begin position="73"/>
        <end position="98"/>
    </location>
</feature>
<dbReference type="Pfam" id="PF13880">
    <property type="entry name" value="Acetyltransf_13"/>
    <property type="match status" value="1"/>
</dbReference>
<evidence type="ECO:0008006" key="15">
    <source>
        <dbReference type="Google" id="ProtNLM"/>
    </source>
</evidence>
<dbReference type="InParanoid" id="A0A409VL53"/>
<dbReference type="GO" id="GO:0000785">
    <property type="term" value="C:chromatin"/>
    <property type="evidence" value="ECO:0007669"/>
    <property type="project" value="TreeGrafter"/>
</dbReference>
<dbReference type="STRING" id="231916.A0A409VL53"/>
<keyword evidence="6" id="KW-0862">Zinc</keyword>
<feature type="domain" description="N-acetyltransferase ESCO zinc-finger" evidence="11">
    <location>
        <begin position="103"/>
        <end position="138"/>
    </location>
</feature>
<evidence type="ECO:0000256" key="2">
    <source>
        <dbReference type="ARBA" id="ARBA00005816"/>
    </source>
</evidence>
<evidence type="ECO:0000256" key="6">
    <source>
        <dbReference type="ARBA" id="ARBA00022833"/>
    </source>
</evidence>
<sequence length="357" mass="38551">MNTTRVHRTYSSRKRQHAQTTLPTPSSPPSTLSSSPPATPLIARPSKRSLSELLKGENVEPFFPPLKRVKALQKPTAAASVKSKPKTTSKSKAQPKTQKTLTQLHFNIDQSILRTCSLCDLTYTKGAPDDEELHRAHCLRVRQGLEWGREEEKDRIKGSENVVKDIATDIKLKGSKKKGRIICLPADVGGKLGTKLGALLHTINLSLSAPELSASTLKSSKAYLFLLPQETQTHRERIVGCVIAQHISTAMEIVPPPSTDSVESSDTPIAVPVDTSTGLFCSPTPLPTAMGISRLFVSSSHRRLGIAKALLDAAAATFIHGCPLDPASGQIAFTQPTSLGQAVMKSWGKGGVRVYEE</sequence>
<evidence type="ECO:0000259" key="12">
    <source>
        <dbReference type="Pfam" id="PF13880"/>
    </source>
</evidence>
<dbReference type="PANTHER" id="PTHR45884:SF2">
    <property type="entry name" value="N-ACETYLTRANSFERASE ECO"/>
    <property type="match status" value="1"/>
</dbReference>
<accession>A0A409VL53</accession>
<dbReference type="GO" id="GO:0007064">
    <property type="term" value="P:mitotic sister chromatid cohesion"/>
    <property type="evidence" value="ECO:0007669"/>
    <property type="project" value="TreeGrafter"/>
</dbReference>
<dbReference type="InterPro" id="IPR016181">
    <property type="entry name" value="Acyl_CoA_acyltransferase"/>
</dbReference>
<evidence type="ECO:0000256" key="3">
    <source>
        <dbReference type="ARBA" id="ARBA00022679"/>
    </source>
</evidence>
<dbReference type="GO" id="GO:0061733">
    <property type="term" value="F:protein-lysine-acetyltransferase activity"/>
    <property type="evidence" value="ECO:0007669"/>
    <property type="project" value="TreeGrafter"/>
</dbReference>
<feature type="compositionally biased region" description="Basic residues" evidence="10">
    <location>
        <begin position="1"/>
        <end position="17"/>
    </location>
</feature>
<evidence type="ECO:0000313" key="14">
    <source>
        <dbReference type="Proteomes" id="UP000284706"/>
    </source>
</evidence>
<dbReference type="SUPFAM" id="SSF55729">
    <property type="entry name" value="Acyl-CoA N-acyltransferases (Nat)"/>
    <property type="match status" value="1"/>
</dbReference>
<evidence type="ECO:0000256" key="10">
    <source>
        <dbReference type="SAM" id="MobiDB-lite"/>
    </source>
</evidence>
<dbReference type="Pfam" id="PF13878">
    <property type="entry name" value="zf-C2H2_3"/>
    <property type="match status" value="1"/>
</dbReference>
<evidence type="ECO:0000256" key="9">
    <source>
        <dbReference type="ARBA" id="ARBA00023315"/>
    </source>
</evidence>
<dbReference type="Gene3D" id="3.40.630.30">
    <property type="match status" value="1"/>
</dbReference>
<protein>
    <recommendedName>
        <fullName evidence="15">N-acetyltransferase domain-containing protein</fullName>
    </recommendedName>
</protein>
<evidence type="ECO:0000259" key="11">
    <source>
        <dbReference type="Pfam" id="PF13878"/>
    </source>
</evidence>
<feature type="domain" description="N-acetyltransferase ESCO acetyl-transferase" evidence="12">
    <location>
        <begin position="287"/>
        <end position="350"/>
    </location>
</feature>
<comment type="caution">
    <text evidence="13">The sequence shown here is derived from an EMBL/GenBank/DDBJ whole genome shotgun (WGS) entry which is preliminary data.</text>
</comment>
<dbReference type="OrthoDB" id="428854at2759"/>
<dbReference type="AlphaFoldDB" id="A0A409VL53"/>
<keyword evidence="5" id="KW-0863">Zinc-finger</keyword>
<proteinExistence type="inferred from homology"/>
<dbReference type="GO" id="GO:0005634">
    <property type="term" value="C:nucleus"/>
    <property type="evidence" value="ECO:0007669"/>
    <property type="project" value="UniProtKB-SubCell"/>
</dbReference>
<keyword evidence="3" id="KW-0808">Transferase</keyword>
<keyword evidence="7" id="KW-0539">Nucleus</keyword>
<keyword evidence="14" id="KW-1185">Reference proteome</keyword>
<reference evidence="13 14" key="1">
    <citation type="journal article" date="2018" name="Evol. Lett.">
        <title>Horizontal gene cluster transfer increased hallucinogenic mushroom diversity.</title>
        <authorList>
            <person name="Reynolds H.T."/>
            <person name="Vijayakumar V."/>
            <person name="Gluck-Thaler E."/>
            <person name="Korotkin H.B."/>
            <person name="Matheny P.B."/>
            <person name="Slot J.C."/>
        </authorList>
    </citation>
    <scope>NUCLEOTIDE SEQUENCE [LARGE SCALE GENOMIC DNA]</scope>
    <source>
        <strain evidence="13 14">SRW20</strain>
    </source>
</reference>